<dbReference type="InterPro" id="IPR004776">
    <property type="entry name" value="Mem_transp_PIN-like"/>
</dbReference>
<keyword evidence="2 6" id="KW-0812">Transmembrane</keyword>
<evidence type="ECO:0000256" key="4">
    <source>
        <dbReference type="ARBA" id="ARBA00023136"/>
    </source>
</evidence>
<evidence type="ECO:0000256" key="6">
    <source>
        <dbReference type="SAM" id="Phobius"/>
    </source>
</evidence>
<organism evidence="7 8">
    <name type="scientific">Psilocybe cf. subviscida</name>
    <dbReference type="NCBI Taxonomy" id="2480587"/>
    <lineage>
        <taxon>Eukaryota</taxon>
        <taxon>Fungi</taxon>
        <taxon>Dikarya</taxon>
        <taxon>Basidiomycota</taxon>
        <taxon>Agaricomycotina</taxon>
        <taxon>Agaricomycetes</taxon>
        <taxon>Agaricomycetidae</taxon>
        <taxon>Agaricales</taxon>
        <taxon>Agaricineae</taxon>
        <taxon>Strophariaceae</taxon>
        <taxon>Psilocybe</taxon>
    </lineage>
</organism>
<keyword evidence="8" id="KW-1185">Reference proteome</keyword>
<comment type="subcellular location">
    <subcellularLocation>
        <location evidence="1">Membrane</location>
        <topology evidence="1">Multi-pass membrane protein</topology>
    </subcellularLocation>
</comment>
<evidence type="ECO:0000256" key="5">
    <source>
        <dbReference type="SAM" id="MobiDB-lite"/>
    </source>
</evidence>
<feature type="transmembrane region" description="Helical" evidence="6">
    <location>
        <begin position="141"/>
        <end position="159"/>
    </location>
</feature>
<evidence type="ECO:0000256" key="3">
    <source>
        <dbReference type="ARBA" id="ARBA00022989"/>
    </source>
</evidence>
<reference evidence="7 8" key="1">
    <citation type="journal article" date="2020" name="ISME J.">
        <title>Uncovering the hidden diversity of litter-decomposition mechanisms in mushroom-forming fungi.</title>
        <authorList>
            <person name="Floudas D."/>
            <person name="Bentzer J."/>
            <person name="Ahren D."/>
            <person name="Johansson T."/>
            <person name="Persson P."/>
            <person name="Tunlid A."/>
        </authorList>
    </citation>
    <scope>NUCLEOTIDE SEQUENCE [LARGE SCALE GENOMIC DNA]</scope>
    <source>
        <strain evidence="7 8">CBS 101986</strain>
    </source>
</reference>
<dbReference type="InterPro" id="IPR040254">
    <property type="entry name" value="Ecm3-like"/>
</dbReference>
<dbReference type="PANTHER" id="PTHR31274:SF1">
    <property type="entry name" value="AGL149CP"/>
    <property type="match status" value="1"/>
</dbReference>
<evidence type="ECO:0000313" key="8">
    <source>
        <dbReference type="Proteomes" id="UP000567179"/>
    </source>
</evidence>
<feature type="transmembrane region" description="Helical" evidence="6">
    <location>
        <begin position="463"/>
        <end position="483"/>
    </location>
</feature>
<feature type="transmembrane region" description="Helical" evidence="6">
    <location>
        <begin position="15"/>
        <end position="33"/>
    </location>
</feature>
<dbReference type="Pfam" id="PF03547">
    <property type="entry name" value="Mem_trans"/>
    <property type="match status" value="1"/>
</dbReference>
<feature type="transmembrane region" description="Helical" evidence="6">
    <location>
        <begin position="348"/>
        <end position="366"/>
    </location>
</feature>
<dbReference type="EMBL" id="JAACJJ010000014">
    <property type="protein sequence ID" value="KAF5327766.1"/>
    <property type="molecule type" value="Genomic_DNA"/>
</dbReference>
<evidence type="ECO:0000313" key="7">
    <source>
        <dbReference type="EMBL" id="KAF5327766.1"/>
    </source>
</evidence>
<evidence type="ECO:0000256" key="2">
    <source>
        <dbReference type="ARBA" id="ARBA00022692"/>
    </source>
</evidence>
<dbReference type="AlphaFoldDB" id="A0A8H5BRJ9"/>
<feature type="region of interest" description="Disordered" evidence="5">
    <location>
        <begin position="284"/>
        <end position="316"/>
    </location>
</feature>
<sequence>MVATGTLIWISVRPLLRLIFCVSCGFAITKADIFPATAAAGAGQMLLNITLPSLMFSKIVPAFTSDNVGALGPLVLIALIYEAMGILLSYTVKQLFWVPHRFRYGILVAGGWSNIGDIPTSVILSVTGAMPFAGVADQNLAVAYISAFILVFMLTLFPFGGHKWVAWDFVGPDVEPEEVQEAMRIKRAAIFKALRLTRRRSTPEDHESAVDVSEKAEQLEQAQKEGEFGVKPNMHPRHVSFMVDDASTMVPTEGVASPGASRPPMEASGARVALFDRSATLATNLEDSGKGTDKKSVATSTLPVTSRPSSPQTTTKPSRLCFIPRIRVKLDLHLIVDFFKAAINPASLAILIAFPIALIPVLKALFVQVPGTNIPAAPDGQPPLAFLLDATTFVGAASVPLGLICLGSSLARLPVPRKGQWSRLPLGAISWLAVGKLLVIPVLGVLMCEGFTRAGLISRDDKVLRLVCIFISCLPTATTQVLLTQVYSGTGSAEHLAPFLIPQYILMIVAMPALIAYTLQLLF</sequence>
<feature type="compositionally biased region" description="Basic and acidic residues" evidence="5">
    <location>
        <begin position="287"/>
        <end position="296"/>
    </location>
</feature>
<keyword evidence="4 6" id="KW-0472">Membrane</keyword>
<dbReference type="GO" id="GO:0055085">
    <property type="term" value="P:transmembrane transport"/>
    <property type="evidence" value="ECO:0007669"/>
    <property type="project" value="InterPro"/>
</dbReference>
<accession>A0A8H5BRJ9</accession>
<feature type="transmembrane region" description="Helical" evidence="6">
    <location>
        <begin position="104"/>
        <end position="129"/>
    </location>
</feature>
<feature type="transmembrane region" description="Helical" evidence="6">
    <location>
        <begin position="70"/>
        <end position="92"/>
    </location>
</feature>
<dbReference type="OrthoDB" id="435607at2759"/>
<feature type="transmembrane region" description="Helical" evidence="6">
    <location>
        <begin position="504"/>
        <end position="522"/>
    </location>
</feature>
<dbReference type="GO" id="GO:0016020">
    <property type="term" value="C:membrane"/>
    <property type="evidence" value="ECO:0007669"/>
    <property type="project" value="UniProtKB-SubCell"/>
</dbReference>
<protein>
    <recommendedName>
        <fullName evidence="9">Auxin efflux carrier</fullName>
    </recommendedName>
</protein>
<feature type="transmembrane region" description="Helical" evidence="6">
    <location>
        <begin position="386"/>
        <end position="411"/>
    </location>
</feature>
<gene>
    <name evidence="7" type="ORF">D9619_004550</name>
</gene>
<name>A0A8H5BRJ9_9AGAR</name>
<feature type="compositionally biased region" description="Polar residues" evidence="5">
    <location>
        <begin position="297"/>
        <end position="316"/>
    </location>
</feature>
<dbReference type="Proteomes" id="UP000567179">
    <property type="component" value="Unassembled WGS sequence"/>
</dbReference>
<feature type="transmembrane region" description="Helical" evidence="6">
    <location>
        <begin position="423"/>
        <end position="443"/>
    </location>
</feature>
<keyword evidence="3 6" id="KW-1133">Transmembrane helix</keyword>
<dbReference type="PANTHER" id="PTHR31274">
    <property type="entry name" value="PROTEIN ECM3"/>
    <property type="match status" value="1"/>
</dbReference>
<evidence type="ECO:0008006" key="9">
    <source>
        <dbReference type="Google" id="ProtNLM"/>
    </source>
</evidence>
<proteinExistence type="predicted"/>
<comment type="caution">
    <text evidence="7">The sequence shown here is derived from an EMBL/GenBank/DDBJ whole genome shotgun (WGS) entry which is preliminary data.</text>
</comment>
<evidence type="ECO:0000256" key="1">
    <source>
        <dbReference type="ARBA" id="ARBA00004141"/>
    </source>
</evidence>